<evidence type="ECO:0000256" key="1">
    <source>
        <dbReference type="ARBA" id="ARBA00010945"/>
    </source>
</evidence>
<dbReference type="InterPro" id="IPR017961">
    <property type="entry name" value="DNA_pol_Y-fam_little_finger"/>
</dbReference>
<feature type="domain" description="UmuC" evidence="6">
    <location>
        <begin position="21"/>
        <end position="211"/>
    </location>
</feature>
<dbReference type="GO" id="GO:0003887">
    <property type="term" value="F:DNA-directed DNA polymerase activity"/>
    <property type="evidence" value="ECO:0007669"/>
    <property type="project" value="UniProtKB-KW"/>
</dbReference>
<organism evidence="7 8">
    <name type="scientific">Vagococcus lutrae</name>
    <dbReference type="NCBI Taxonomy" id="81947"/>
    <lineage>
        <taxon>Bacteria</taxon>
        <taxon>Bacillati</taxon>
        <taxon>Bacillota</taxon>
        <taxon>Bacilli</taxon>
        <taxon>Lactobacillales</taxon>
        <taxon>Enterococcaceae</taxon>
        <taxon>Vagococcus</taxon>
    </lineage>
</organism>
<dbReference type="GO" id="GO:0006260">
    <property type="term" value="P:DNA replication"/>
    <property type="evidence" value="ECO:0007669"/>
    <property type="project" value="UniProtKB-KW"/>
</dbReference>
<dbReference type="InterPro" id="IPR043502">
    <property type="entry name" value="DNA/RNA_pol_sf"/>
</dbReference>
<evidence type="ECO:0000256" key="2">
    <source>
        <dbReference type="ARBA" id="ARBA00022457"/>
    </source>
</evidence>
<evidence type="ECO:0000313" key="8">
    <source>
        <dbReference type="Proteomes" id="UP001179600"/>
    </source>
</evidence>
<evidence type="ECO:0000256" key="5">
    <source>
        <dbReference type="ARBA" id="ARBA00022932"/>
    </source>
</evidence>
<dbReference type="InterPro" id="IPR043128">
    <property type="entry name" value="Rev_trsase/Diguanyl_cyclase"/>
</dbReference>
<reference evidence="7" key="1">
    <citation type="submission" date="2023-01" db="EMBL/GenBank/DDBJ databases">
        <title>Oxazolidinone resistance genes in florfenicol resistant enterococci from beef cattle and veal calves at slaughter.</title>
        <authorList>
            <person name="Biggel M."/>
        </authorList>
    </citation>
    <scope>NUCLEOTIDE SEQUENCE</scope>
    <source>
        <strain evidence="7">K204-1</strain>
    </source>
</reference>
<dbReference type="SUPFAM" id="SSF56672">
    <property type="entry name" value="DNA/RNA polymerases"/>
    <property type="match status" value="1"/>
</dbReference>
<keyword evidence="5" id="KW-0239">DNA-directed DNA polymerase</keyword>
<dbReference type="Proteomes" id="UP001179600">
    <property type="component" value="Chromosome"/>
</dbReference>
<dbReference type="GO" id="GO:0006281">
    <property type="term" value="P:DNA repair"/>
    <property type="evidence" value="ECO:0007669"/>
    <property type="project" value="InterPro"/>
</dbReference>
<dbReference type="InterPro" id="IPR036775">
    <property type="entry name" value="DNA_pol_Y-fam_lit_finger_sf"/>
</dbReference>
<dbReference type="InterPro" id="IPR050116">
    <property type="entry name" value="DNA_polymerase-Y"/>
</dbReference>
<proteinExistence type="inferred from homology"/>
<dbReference type="PANTHER" id="PTHR11076">
    <property type="entry name" value="DNA REPAIR POLYMERASE UMUC / TRANSFERASE FAMILY MEMBER"/>
    <property type="match status" value="1"/>
</dbReference>
<keyword evidence="4" id="KW-0235">DNA replication</keyword>
<sequence>MTMSFNYTQHFNYALERQEDYLCIDMKSFYASVECVERGLDPLTTLLVVMSNSDSPGGLALATSPRAKKELGLTNVSRRFEIPDHPDLHIVPPRMHLYIEKNIAVNQILQRFVADEDLLIYSIDESFIRITASKKLFGWNAYQFAKNIQQSIFQELGLYCTIGIGDNMLLSKLALDNGAKLQPDMIATWHYQDVPNTVWKIAPMTNFWGINTRTAERLNKMGIRSIYELAHFDFFEMKERMGVIGQQLIAHAWGIDRAFISEKYIPKSKNISNSQILMRDYTKSEEIKRVLREMLEQIATRLRTKKLQTSCLQIGVGVSKNETLPSFSRQVTFTPTNHSADLVREGIALFERYYTRQVVRRLSVSCSQLREEAGIQLNLFESPLKTLDKQQLDTTIDLIRQRYGFDAIIHASSLMEGATAIQRSHLIGGHAGGLDGISTKKSLLEN</sequence>
<dbReference type="Gene3D" id="1.10.150.20">
    <property type="entry name" value="5' to 3' exonuclease, C-terminal subdomain"/>
    <property type="match status" value="1"/>
</dbReference>
<evidence type="ECO:0000256" key="3">
    <source>
        <dbReference type="ARBA" id="ARBA00022695"/>
    </source>
</evidence>
<dbReference type="PANTHER" id="PTHR11076:SF35">
    <property type="entry name" value="DNA REPAIR PROTEIN HOMOLOG YOBH"/>
    <property type="match status" value="1"/>
</dbReference>
<evidence type="ECO:0000256" key="4">
    <source>
        <dbReference type="ARBA" id="ARBA00022705"/>
    </source>
</evidence>
<dbReference type="PROSITE" id="PS50173">
    <property type="entry name" value="UMUC"/>
    <property type="match status" value="1"/>
</dbReference>
<dbReference type="SUPFAM" id="SSF100879">
    <property type="entry name" value="Lesion bypass DNA polymerase (Y-family), little finger domain"/>
    <property type="match status" value="1"/>
</dbReference>
<keyword evidence="5" id="KW-0808">Transferase</keyword>
<dbReference type="Pfam" id="PF00817">
    <property type="entry name" value="IMS"/>
    <property type="match status" value="1"/>
</dbReference>
<dbReference type="Gene3D" id="3.30.70.270">
    <property type="match status" value="1"/>
</dbReference>
<evidence type="ECO:0000313" key="7">
    <source>
        <dbReference type="EMBL" id="WCG23652.1"/>
    </source>
</evidence>
<dbReference type="GO" id="GO:0003684">
    <property type="term" value="F:damaged DNA binding"/>
    <property type="evidence" value="ECO:0007669"/>
    <property type="project" value="InterPro"/>
</dbReference>
<dbReference type="EMBL" id="CP116507">
    <property type="protein sequence ID" value="WCG23652.1"/>
    <property type="molecule type" value="Genomic_DNA"/>
</dbReference>
<evidence type="ECO:0000259" key="6">
    <source>
        <dbReference type="PROSITE" id="PS50173"/>
    </source>
</evidence>
<accession>A0AAE9XHS4</accession>
<dbReference type="GO" id="GO:0042276">
    <property type="term" value="P:error-prone translesion synthesis"/>
    <property type="evidence" value="ECO:0007669"/>
    <property type="project" value="TreeGrafter"/>
</dbReference>
<keyword evidence="3" id="KW-0548">Nucleotidyltransferase</keyword>
<keyword evidence="2" id="KW-0515">Mutator protein</keyword>
<dbReference type="CDD" id="cd01700">
    <property type="entry name" value="PolY_Pol_V_umuC"/>
    <property type="match status" value="1"/>
</dbReference>
<gene>
    <name evidence="7" type="ORF">PML95_09095</name>
</gene>
<protein>
    <submittedName>
        <fullName evidence="7">Y-family DNA polymerase</fullName>
    </submittedName>
</protein>
<dbReference type="GO" id="GO:0009432">
    <property type="term" value="P:SOS response"/>
    <property type="evidence" value="ECO:0007669"/>
    <property type="project" value="TreeGrafter"/>
</dbReference>
<dbReference type="Gene3D" id="3.30.1490.100">
    <property type="entry name" value="DNA polymerase, Y-family, little finger domain"/>
    <property type="match status" value="1"/>
</dbReference>
<dbReference type="GO" id="GO:0005829">
    <property type="term" value="C:cytosol"/>
    <property type="evidence" value="ECO:0007669"/>
    <property type="project" value="TreeGrafter"/>
</dbReference>
<dbReference type="Gene3D" id="3.40.1170.60">
    <property type="match status" value="1"/>
</dbReference>
<dbReference type="InterPro" id="IPR001126">
    <property type="entry name" value="UmuC"/>
</dbReference>
<dbReference type="Pfam" id="PF11799">
    <property type="entry name" value="IMS_C"/>
    <property type="match status" value="1"/>
</dbReference>
<dbReference type="AlphaFoldDB" id="A0AAE9XHS4"/>
<name>A0AAE9XHS4_9ENTE</name>
<comment type="similarity">
    <text evidence="1">Belongs to the DNA polymerase type-Y family.</text>
</comment>